<dbReference type="RefSeq" id="WP_115390604.1">
    <property type="nucleotide sequence ID" value="NZ_JADZHC010000039.1"/>
</dbReference>
<dbReference type="CDD" id="cd00093">
    <property type="entry name" value="HTH_XRE"/>
    <property type="match status" value="1"/>
</dbReference>
<dbReference type="GO" id="GO:0003677">
    <property type="term" value="F:DNA binding"/>
    <property type="evidence" value="ECO:0007669"/>
    <property type="project" value="InterPro"/>
</dbReference>
<feature type="compositionally biased region" description="Polar residues" evidence="1">
    <location>
        <begin position="169"/>
        <end position="182"/>
    </location>
</feature>
<feature type="compositionally biased region" description="Acidic residues" evidence="1">
    <location>
        <begin position="203"/>
        <end position="214"/>
    </location>
</feature>
<name>A0A380C7D5_9GAMM</name>
<dbReference type="Pfam" id="PF13413">
    <property type="entry name" value="HTH_25"/>
    <property type="match status" value="1"/>
</dbReference>
<proteinExistence type="predicted"/>
<organism evidence="4 5">
    <name type="scientific">Shewanella algae</name>
    <dbReference type="NCBI Taxonomy" id="38313"/>
    <lineage>
        <taxon>Bacteria</taxon>
        <taxon>Pseudomonadati</taxon>
        <taxon>Pseudomonadota</taxon>
        <taxon>Gammaproteobacteria</taxon>
        <taxon>Alteromonadales</taxon>
        <taxon>Shewanellaceae</taxon>
        <taxon>Shewanella</taxon>
    </lineage>
</organism>
<dbReference type="EMBL" id="UGYO01000002">
    <property type="protein sequence ID" value="SUJ14308.1"/>
    <property type="molecule type" value="Genomic_DNA"/>
</dbReference>
<evidence type="ECO:0000313" key="4">
    <source>
        <dbReference type="EMBL" id="SUJ14308.1"/>
    </source>
</evidence>
<evidence type="ECO:0000259" key="3">
    <source>
        <dbReference type="Pfam" id="PF13464"/>
    </source>
</evidence>
<gene>
    <name evidence="4" type="primary">rodZ</name>
    <name evidence="4" type="ORF">NCTC10738_04549</name>
</gene>
<dbReference type="Pfam" id="PF13464">
    <property type="entry name" value="RodZ_C"/>
    <property type="match status" value="1"/>
</dbReference>
<dbReference type="PANTHER" id="PTHR34475">
    <property type="match status" value="1"/>
</dbReference>
<keyword evidence="2" id="KW-1133">Transmembrane helix</keyword>
<keyword evidence="2" id="KW-0812">Transmembrane</keyword>
<feature type="region of interest" description="Disordered" evidence="1">
    <location>
        <begin position="1"/>
        <end position="23"/>
    </location>
</feature>
<dbReference type="InterPro" id="IPR001387">
    <property type="entry name" value="Cro/C1-type_HTH"/>
</dbReference>
<accession>A0A380C7D5</accession>
<feature type="region of interest" description="Disordered" evidence="1">
    <location>
        <begin position="161"/>
        <end position="236"/>
    </location>
</feature>
<dbReference type="AlphaFoldDB" id="A0A380C7D5"/>
<reference evidence="4 5" key="1">
    <citation type="submission" date="2018-06" db="EMBL/GenBank/DDBJ databases">
        <authorList>
            <consortium name="Pathogen Informatics"/>
            <person name="Doyle S."/>
        </authorList>
    </citation>
    <scope>NUCLEOTIDE SEQUENCE [LARGE SCALE GENOMIC DNA]</scope>
    <source>
        <strain evidence="4 5">NCTC10738</strain>
    </source>
</reference>
<keyword evidence="2" id="KW-0472">Membrane</keyword>
<evidence type="ECO:0000256" key="1">
    <source>
        <dbReference type="SAM" id="MobiDB-lite"/>
    </source>
</evidence>
<feature type="compositionally biased region" description="Low complexity" evidence="1">
    <location>
        <begin position="188"/>
        <end position="202"/>
    </location>
</feature>
<feature type="domain" description="Cytoskeleton protein RodZ-like C-terminal" evidence="3">
    <location>
        <begin position="246"/>
        <end position="316"/>
    </location>
</feature>
<keyword evidence="5" id="KW-1185">Reference proteome</keyword>
<feature type="transmembrane region" description="Helical" evidence="2">
    <location>
        <begin position="121"/>
        <end position="141"/>
    </location>
</feature>
<dbReference type="InterPro" id="IPR050400">
    <property type="entry name" value="Bact_Cytoskel_RodZ"/>
</dbReference>
<protein>
    <submittedName>
        <fullName evidence="4">Cytoskeleton protein rodZ</fullName>
    </submittedName>
</protein>
<dbReference type="Proteomes" id="UP000254069">
    <property type="component" value="Unassembled WGS sequence"/>
</dbReference>
<dbReference type="Gene3D" id="1.10.260.40">
    <property type="entry name" value="lambda repressor-like DNA-binding domains"/>
    <property type="match status" value="1"/>
</dbReference>
<dbReference type="InterPro" id="IPR010982">
    <property type="entry name" value="Lambda_DNA-bd_dom_sf"/>
</dbReference>
<evidence type="ECO:0000313" key="5">
    <source>
        <dbReference type="Proteomes" id="UP000254069"/>
    </source>
</evidence>
<dbReference type="PANTHER" id="PTHR34475:SF1">
    <property type="entry name" value="CYTOSKELETON PROTEIN RODZ"/>
    <property type="match status" value="1"/>
</dbReference>
<sequence>MTELNNQVNKDEDESQKVPGQEDTLGSLLKSAREQKGITIEDAATRLHLRPCIVADIEADCFSNIDSSTYVRGYVKNYARILGVDKETINACLARQVPKVTEPAMQSFSRKTSRQATDSRLMLVTYLIGFLLLALLVVWWLQKPSVVSDVDFSKPTAEEVQQAREFESRQAQMEQQDTSQQPVDVLPDNEPGAAAAANPALENESDTESAETDTDSAKNNTSSAIGGVEAAELEPVTDPAQASVGIELNGDCWIKLTDANGKTLIDGLRSPGQSINVQGKAPFKLVLGAPQTVSLTFNGQAVSLADFPNGRVARLTLPQA</sequence>
<dbReference type="InterPro" id="IPR025194">
    <property type="entry name" value="RodZ-like_C"/>
</dbReference>
<evidence type="ECO:0000256" key="2">
    <source>
        <dbReference type="SAM" id="Phobius"/>
    </source>
</evidence>